<comment type="caution">
    <text evidence="2">The sequence shown here is derived from an EMBL/GenBank/DDBJ whole genome shotgun (WGS) entry which is preliminary data.</text>
</comment>
<gene>
    <name evidence="2" type="ORF">C823_02572</name>
</gene>
<dbReference type="OrthoDB" id="9805997at2"/>
<dbReference type="eggNOG" id="ENOG502ZC0R">
    <property type="taxonomic scope" value="Bacteria"/>
</dbReference>
<dbReference type="STRING" id="1235802.C823_02572"/>
<protein>
    <submittedName>
        <fullName evidence="2">Uncharacterized protein</fullName>
    </submittedName>
</protein>
<accession>N2AA35</accession>
<feature type="region of interest" description="Disordered" evidence="1">
    <location>
        <begin position="21"/>
        <end position="54"/>
    </location>
</feature>
<dbReference type="PATRIC" id="fig|1235802.3.peg.2720"/>
<name>N2AA35_9FIRM</name>
<dbReference type="InterPro" id="IPR046097">
    <property type="entry name" value="DUF6033"/>
</dbReference>
<keyword evidence="3" id="KW-1185">Reference proteome</keyword>
<reference evidence="2 3" key="1">
    <citation type="journal article" date="2014" name="Genome Announc.">
        <title>Draft genome sequences of the altered schaedler flora, a defined bacterial community from gnotobiotic mice.</title>
        <authorList>
            <person name="Wannemuehler M.J."/>
            <person name="Overstreet A.M."/>
            <person name="Ward D.V."/>
            <person name="Phillips G.J."/>
        </authorList>
    </citation>
    <scope>NUCLEOTIDE SEQUENCE [LARGE SCALE GENOMIC DNA]</scope>
    <source>
        <strain evidence="2 3">ASF492</strain>
    </source>
</reference>
<dbReference type="EMBL" id="AQFT01000082">
    <property type="protein sequence ID" value="EMZ26217.1"/>
    <property type="molecule type" value="Genomic_DNA"/>
</dbReference>
<feature type="region of interest" description="Disordered" evidence="1">
    <location>
        <begin position="165"/>
        <end position="208"/>
    </location>
</feature>
<dbReference type="Proteomes" id="UP000012589">
    <property type="component" value="Unassembled WGS sequence"/>
</dbReference>
<organism evidence="2 3">
    <name type="scientific">Eubacterium plexicaudatum ASF492</name>
    <dbReference type="NCBI Taxonomy" id="1235802"/>
    <lineage>
        <taxon>Bacteria</taxon>
        <taxon>Bacillati</taxon>
        <taxon>Bacillota</taxon>
        <taxon>Clostridia</taxon>
        <taxon>Eubacteriales</taxon>
        <taxon>Eubacteriaceae</taxon>
        <taxon>Eubacterium</taxon>
    </lineage>
</organism>
<feature type="region of interest" description="Disordered" evidence="1">
    <location>
        <begin position="257"/>
        <end position="282"/>
    </location>
</feature>
<proteinExistence type="predicted"/>
<evidence type="ECO:0000313" key="2">
    <source>
        <dbReference type="EMBL" id="EMZ26217.1"/>
    </source>
</evidence>
<evidence type="ECO:0000256" key="1">
    <source>
        <dbReference type="SAM" id="MobiDB-lite"/>
    </source>
</evidence>
<dbReference type="HOGENOM" id="CLU_1048661_0_0_9"/>
<dbReference type="Pfam" id="PF19498">
    <property type="entry name" value="DUF6033"/>
    <property type="match status" value="1"/>
</dbReference>
<sequence>MGMEINSAYNNVYESVYAAQKQETAKKQAASGKETSETASAQKNSTTGNDKAKSTAGYAKELEKLVPSVEFRIGNACVSAQSGKSLTVNPKLLEKMQNDPKTKKDMEDMIKGVESMTKLMDGIYKASGWSVVYRHSYIDENGKYSAIACVRNDFMLNMSDKLREERRENSEKLIEKTKEKAAEKEKELQEALEGNKTETEDKKTDGEQEKSDIIIVKENTLLEKVEQMLLEKLENSENGEIYLDDDDMQKIIEAAREQEEEQAGKKQGNHANVIGANLDMKI</sequence>
<feature type="compositionally biased region" description="Polar residues" evidence="1">
    <location>
        <begin position="37"/>
        <end position="49"/>
    </location>
</feature>
<feature type="compositionally biased region" description="Low complexity" evidence="1">
    <location>
        <begin position="21"/>
        <end position="30"/>
    </location>
</feature>
<evidence type="ECO:0000313" key="3">
    <source>
        <dbReference type="Proteomes" id="UP000012589"/>
    </source>
</evidence>
<dbReference type="AlphaFoldDB" id="N2AA35"/>